<evidence type="ECO:0000256" key="5">
    <source>
        <dbReference type="PROSITE-ProRule" id="PRU00433"/>
    </source>
</evidence>
<dbReference type="AlphaFoldDB" id="A0A517TW40"/>
<dbReference type="Gene3D" id="2.130.10.130">
    <property type="entry name" value="Integrin alpha, N-terminal"/>
    <property type="match status" value="1"/>
</dbReference>
<dbReference type="RefSeq" id="WP_168206768.1">
    <property type="nucleotide sequence ID" value="NZ_CP036339.1"/>
</dbReference>
<dbReference type="PANTHER" id="PTHR44103:SF1">
    <property type="entry name" value="PROPROTEIN CONVERTASE P"/>
    <property type="match status" value="1"/>
</dbReference>
<dbReference type="InterPro" id="IPR013517">
    <property type="entry name" value="FG-GAP"/>
</dbReference>
<evidence type="ECO:0000256" key="4">
    <source>
        <dbReference type="ARBA" id="ARBA00023004"/>
    </source>
</evidence>
<dbReference type="InterPro" id="IPR009056">
    <property type="entry name" value="Cyt_c-like_dom"/>
</dbReference>
<dbReference type="GO" id="GO:0046872">
    <property type="term" value="F:metal ion binding"/>
    <property type="evidence" value="ECO:0007669"/>
    <property type="project" value="UniProtKB-KW"/>
</dbReference>
<evidence type="ECO:0000313" key="7">
    <source>
        <dbReference type="EMBL" id="QDT72587.1"/>
    </source>
</evidence>
<keyword evidence="4 5" id="KW-0408">Iron</keyword>
<organism evidence="7 8">
    <name type="scientific">Lacipirellula limnantheis</name>
    <dbReference type="NCBI Taxonomy" id="2528024"/>
    <lineage>
        <taxon>Bacteria</taxon>
        <taxon>Pseudomonadati</taxon>
        <taxon>Planctomycetota</taxon>
        <taxon>Planctomycetia</taxon>
        <taxon>Pirellulales</taxon>
        <taxon>Lacipirellulaceae</taxon>
        <taxon>Lacipirellula</taxon>
    </lineage>
</organism>
<dbReference type="PROSITE" id="PS51007">
    <property type="entry name" value="CYTC"/>
    <property type="match status" value="1"/>
</dbReference>
<protein>
    <submittedName>
        <fullName evidence="7">FG-GAP repeat protein</fullName>
    </submittedName>
</protein>
<dbReference type="SUPFAM" id="SSF69318">
    <property type="entry name" value="Integrin alpha N-terminal domain"/>
    <property type="match status" value="1"/>
</dbReference>
<dbReference type="Proteomes" id="UP000317909">
    <property type="component" value="Chromosome"/>
</dbReference>
<dbReference type="PANTHER" id="PTHR44103">
    <property type="entry name" value="PROPROTEIN CONVERTASE P"/>
    <property type="match status" value="1"/>
</dbReference>
<reference evidence="7 8" key="1">
    <citation type="submission" date="2019-02" db="EMBL/GenBank/DDBJ databases">
        <title>Deep-cultivation of Planctomycetes and their phenomic and genomic characterization uncovers novel biology.</title>
        <authorList>
            <person name="Wiegand S."/>
            <person name="Jogler M."/>
            <person name="Boedeker C."/>
            <person name="Pinto D."/>
            <person name="Vollmers J."/>
            <person name="Rivas-Marin E."/>
            <person name="Kohn T."/>
            <person name="Peeters S.H."/>
            <person name="Heuer A."/>
            <person name="Rast P."/>
            <person name="Oberbeckmann S."/>
            <person name="Bunk B."/>
            <person name="Jeske O."/>
            <person name="Meyerdierks A."/>
            <person name="Storesund J.E."/>
            <person name="Kallscheuer N."/>
            <person name="Luecker S."/>
            <person name="Lage O.M."/>
            <person name="Pohl T."/>
            <person name="Merkel B.J."/>
            <person name="Hornburger P."/>
            <person name="Mueller R.-W."/>
            <person name="Bruemmer F."/>
            <person name="Labrenz M."/>
            <person name="Spormann A.M."/>
            <person name="Op den Camp H."/>
            <person name="Overmann J."/>
            <person name="Amann R."/>
            <person name="Jetten M.S.M."/>
            <person name="Mascher T."/>
            <person name="Medema M.H."/>
            <person name="Devos D.P."/>
            <person name="Kaster A.-K."/>
            <person name="Ovreas L."/>
            <person name="Rohde M."/>
            <person name="Galperin M.Y."/>
            <person name="Jogler C."/>
        </authorList>
    </citation>
    <scope>NUCLEOTIDE SEQUENCE [LARGE SCALE GENOMIC DNA]</scope>
    <source>
        <strain evidence="7 8">I41</strain>
    </source>
</reference>
<gene>
    <name evidence="7" type="ORF">I41_17670</name>
</gene>
<evidence type="ECO:0000256" key="2">
    <source>
        <dbReference type="ARBA" id="ARBA00022723"/>
    </source>
</evidence>
<dbReference type="EMBL" id="CP036339">
    <property type="protein sequence ID" value="QDT72587.1"/>
    <property type="molecule type" value="Genomic_DNA"/>
</dbReference>
<feature type="domain" description="Cytochrome c" evidence="6">
    <location>
        <begin position="43"/>
        <end position="124"/>
    </location>
</feature>
<evidence type="ECO:0000259" key="6">
    <source>
        <dbReference type="PROSITE" id="PS51007"/>
    </source>
</evidence>
<dbReference type="Pfam" id="PF13517">
    <property type="entry name" value="FG-GAP_3"/>
    <property type="match status" value="2"/>
</dbReference>
<keyword evidence="8" id="KW-1185">Reference proteome</keyword>
<keyword evidence="2 5" id="KW-0479">Metal-binding</keyword>
<name>A0A517TW40_9BACT</name>
<sequence length="525" mass="57160">MAALLALLLAFDSDKTLPPVKSGAQAAEIVQRSTPAETAGASADVERGRTLAAKWCGNCHLAPEPSDLPRDRWPYIIKWMGNYLGHPNIDDDVKNLIYPTLVATKPFVTAEELRAIQDYYMSAAPAETEPAFPRNQPLPTTALFSPQRWPGYLKPATASLVAIDAPRRRLYVGTADDSMLRIFTQDGLLYKQIGCDENQAVEVRPTADGFDLALLGDIGIDRHRGTVQKIEGFGPQAGPLRASRIVAGFHRTSGAAWGDLDRDGHEDVALAGFGDYADGALSWFAVKPNEEPIRRDLRIGSGALDVVVDDVDQDGDLDILSLIAQGHQEMLWFENDGTGHFQSRPLWKERSVYGYNSFQWTDFNGDGKKDLVVASGNNMEMPDPPIKPVHGVYVYLQTGPMEFTKTHFLRMDGAAKALANDYDNDGDVDVAAISAYPDWRSDAPAMFVLFTNDGMGGFAPSTIPASFSSQAITMDAGDLDGDGDVDLAIGGASWKPLLPEPWLAGAAKRIEEVPPVVVLWNQSVR</sequence>
<evidence type="ECO:0000256" key="3">
    <source>
        <dbReference type="ARBA" id="ARBA00022729"/>
    </source>
</evidence>
<evidence type="ECO:0000313" key="8">
    <source>
        <dbReference type="Proteomes" id="UP000317909"/>
    </source>
</evidence>
<dbReference type="GO" id="GO:0009055">
    <property type="term" value="F:electron transfer activity"/>
    <property type="evidence" value="ECO:0007669"/>
    <property type="project" value="InterPro"/>
</dbReference>
<proteinExistence type="predicted"/>
<keyword evidence="1 5" id="KW-0349">Heme</keyword>
<evidence type="ECO:0000256" key="1">
    <source>
        <dbReference type="ARBA" id="ARBA00022617"/>
    </source>
</evidence>
<keyword evidence="3" id="KW-0732">Signal</keyword>
<dbReference type="KEGG" id="llh:I41_17670"/>
<dbReference type="InterPro" id="IPR036909">
    <property type="entry name" value="Cyt_c-like_dom_sf"/>
</dbReference>
<dbReference type="GO" id="GO:0020037">
    <property type="term" value="F:heme binding"/>
    <property type="evidence" value="ECO:0007669"/>
    <property type="project" value="InterPro"/>
</dbReference>
<accession>A0A517TW40</accession>
<dbReference type="InterPro" id="IPR028994">
    <property type="entry name" value="Integrin_alpha_N"/>
</dbReference>
<dbReference type="SUPFAM" id="SSF46626">
    <property type="entry name" value="Cytochrome c"/>
    <property type="match status" value="1"/>
</dbReference>